<feature type="non-terminal residue" evidence="4">
    <location>
        <position position="262"/>
    </location>
</feature>
<dbReference type="SMART" id="SM00645">
    <property type="entry name" value="Pept_C1"/>
    <property type="match status" value="1"/>
</dbReference>
<dbReference type="STRING" id="1661398.A0A482VJS7"/>
<evidence type="ECO:0000313" key="5">
    <source>
        <dbReference type="Proteomes" id="UP000292052"/>
    </source>
</evidence>
<dbReference type="Gene3D" id="3.90.70.10">
    <property type="entry name" value="Cysteine proteinases"/>
    <property type="match status" value="1"/>
</dbReference>
<dbReference type="PANTHER" id="PTHR12411">
    <property type="entry name" value="CYSTEINE PROTEASE FAMILY C1-RELATED"/>
    <property type="match status" value="1"/>
</dbReference>
<dbReference type="InterPro" id="IPR038765">
    <property type="entry name" value="Papain-like_cys_pep_sf"/>
</dbReference>
<evidence type="ECO:0000313" key="4">
    <source>
        <dbReference type="EMBL" id="RZC32729.1"/>
    </source>
</evidence>
<dbReference type="AlphaFoldDB" id="A0A482VJS7"/>
<dbReference type="GO" id="GO:0006508">
    <property type="term" value="P:proteolysis"/>
    <property type="evidence" value="ECO:0007669"/>
    <property type="project" value="InterPro"/>
</dbReference>
<feature type="chain" id="PRO_5019855601" evidence="2">
    <location>
        <begin position="18"/>
        <end position="262"/>
    </location>
</feature>
<name>A0A482VJS7_ASBVE</name>
<feature type="signal peptide" evidence="2">
    <location>
        <begin position="1"/>
        <end position="17"/>
    </location>
</feature>
<dbReference type="Pfam" id="PF00112">
    <property type="entry name" value="Peptidase_C1"/>
    <property type="match status" value="1"/>
</dbReference>
<organism evidence="4 5">
    <name type="scientific">Asbolus verrucosus</name>
    <name type="common">Desert ironclad beetle</name>
    <dbReference type="NCBI Taxonomy" id="1661398"/>
    <lineage>
        <taxon>Eukaryota</taxon>
        <taxon>Metazoa</taxon>
        <taxon>Ecdysozoa</taxon>
        <taxon>Arthropoda</taxon>
        <taxon>Hexapoda</taxon>
        <taxon>Insecta</taxon>
        <taxon>Pterygota</taxon>
        <taxon>Neoptera</taxon>
        <taxon>Endopterygota</taxon>
        <taxon>Coleoptera</taxon>
        <taxon>Polyphaga</taxon>
        <taxon>Cucujiformia</taxon>
        <taxon>Tenebrionidae</taxon>
        <taxon>Pimeliinae</taxon>
        <taxon>Asbolus</taxon>
    </lineage>
</organism>
<comment type="caution">
    <text evidence="4">The sequence shown here is derived from an EMBL/GenBank/DDBJ whole genome shotgun (WGS) entry which is preliminary data.</text>
</comment>
<sequence>MLFLHISSAFLISFCTAQINVLSDEFIDSINKVQSFWKAGKVWPENTTREFLNRLSGSVDPKLFQHEHKGRILHPHQFRMRSDIPESFDLRHRWPQCTTIGKVRSQGYCGSCWALVPASVLTDRFCIASKGKVRFEFSAEDILTCCSRGCVSKRNNYCDGGRADKAWKFLIKEGGVSGGEYKSNEGCKPYPIEIFKADAVPGCRRACTNKNYPVPYSKDKRFVKYDTQIWTKSVSQIQTEIMDNGPVDAYMNVYKDFEVYRE</sequence>
<dbReference type="OrthoDB" id="6514058at2759"/>
<dbReference type="InterPro" id="IPR013128">
    <property type="entry name" value="Peptidase_C1A"/>
</dbReference>
<dbReference type="Proteomes" id="UP000292052">
    <property type="component" value="Unassembled WGS sequence"/>
</dbReference>
<keyword evidence="5" id="KW-1185">Reference proteome</keyword>
<keyword evidence="2" id="KW-0732">Signal</keyword>
<gene>
    <name evidence="4" type="ORF">BDFB_013323</name>
</gene>
<dbReference type="SUPFAM" id="SSF54001">
    <property type="entry name" value="Cysteine proteinases"/>
    <property type="match status" value="1"/>
</dbReference>
<protein>
    <submittedName>
        <fullName evidence="4">Peptidase C1 and/or Propeptide C1 domain containing protein</fullName>
    </submittedName>
</protein>
<accession>A0A482VJS7</accession>
<comment type="similarity">
    <text evidence="1">Belongs to the peptidase C1 family.</text>
</comment>
<evidence type="ECO:0000256" key="2">
    <source>
        <dbReference type="SAM" id="SignalP"/>
    </source>
</evidence>
<evidence type="ECO:0000259" key="3">
    <source>
        <dbReference type="SMART" id="SM00645"/>
    </source>
</evidence>
<proteinExistence type="inferred from homology"/>
<feature type="domain" description="Peptidase C1A papain C-terminal" evidence="3">
    <location>
        <begin position="84"/>
        <end position="262"/>
    </location>
</feature>
<dbReference type="GO" id="GO:0008234">
    <property type="term" value="F:cysteine-type peptidase activity"/>
    <property type="evidence" value="ECO:0007669"/>
    <property type="project" value="InterPro"/>
</dbReference>
<dbReference type="InterPro" id="IPR000668">
    <property type="entry name" value="Peptidase_C1A_C"/>
</dbReference>
<evidence type="ECO:0000256" key="1">
    <source>
        <dbReference type="ARBA" id="ARBA00008455"/>
    </source>
</evidence>
<dbReference type="EMBL" id="QDEB01095002">
    <property type="protein sequence ID" value="RZC32729.1"/>
    <property type="molecule type" value="Genomic_DNA"/>
</dbReference>
<reference evidence="4 5" key="1">
    <citation type="submission" date="2017-03" db="EMBL/GenBank/DDBJ databases">
        <title>Genome of the blue death feigning beetle - Asbolus verrucosus.</title>
        <authorList>
            <person name="Rider S.D."/>
        </authorList>
    </citation>
    <scope>NUCLEOTIDE SEQUENCE [LARGE SCALE GENOMIC DNA]</scope>
    <source>
        <strain evidence="4">Butters</strain>
        <tissue evidence="4">Head and leg muscle</tissue>
    </source>
</reference>